<feature type="transmembrane region" description="Helical" evidence="1">
    <location>
        <begin position="30"/>
        <end position="49"/>
    </location>
</feature>
<keyword evidence="1" id="KW-0472">Membrane</keyword>
<keyword evidence="3" id="KW-1185">Reference proteome</keyword>
<evidence type="ECO:0000313" key="3">
    <source>
        <dbReference type="Proteomes" id="UP000824120"/>
    </source>
</evidence>
<dbReference type="InterPro" id="IPR043502">
    <property type="entry name" value="DNA/RNA_pol_sf"/>
</dbReference>
<organism evidence="2 3">
    <name type="scientific">Solanum commersonii</name>
    <name type="common">Commerson's wild potato</name>
    <name type="synonym">Commerson's nightshade</name>
    <dbReference type="NCBI Taxonomy" id="4109"/>
    <lineage>
        <taxon>Eukaryota</taxon>
        <taxon>Viridiplantae</taxon>
        <taxon>Streptophyta</taxon>
        <taxon>Embryophyta</taxon>
        <taxon>Tracheophyta</taxon>
        <taxon>Spermatophyta</taxon>
        <taxon>Magnoliopsida</taxon>
        <taxon>eudicotyledons</taxon>
        <taxon>Gunneridae</taxon>
        <taxon>Pentapetalae</taxon>
        <taxon>asterids</taxon>
        <taxon>lamiids</taxon>
        <taxon>Solanales</taxon>
        <taxon>Solanaceae</taxon>
        <taxon>Solanoideae</taxon>
        <taxon>Solaneae</taxon>
        <taxon>Solanum</taxon>
    </lineage>
</organism>
<dbReference type="SUPFAM" id="SSF56672">
    <property type="entry name" value="DNA/RNA polymerases"/>
    <property type="match status" value="1"/>
</dbReference>
<reference evidence="2 3" key="1">
    <citation type="submission" date="2020-09" db="EMBL/GenBank/DDBJ databases">
        <title>De no assembly of potato wild relative species, Solanum commersonii.</title>
        <authorList>
            <person name="Cho K."/>
        </authorList>
    </citation>
    <scope>NUCLEOTIDE SEQUENCE [LARGE SCALE GENOMIC DNA]</scope>
    <source>
        <strain evidence="2">LZ3.2</strain>
        <tissue evidence="2">Leaf</tissue>
    </source>
</reference>
<evidence type="ECO:0000313" key="2">
    <source>
        <dbReference type="EMBL" id="KAG5586954.1"/>
    </source>
</evidence>
<name>A0A9J5XGZ1_SOLCO</name>
<comment type="caution">
    <text evidence="2">The sequence shown here is derived from an EMBL/GenBank/DDBJ whole genome shotgun (WGS) entry which is preliminary data.</text>
</comment>
<sequence length="110" mass="12275">MDSDKVEAIRYWKAPTKVPKLRSFLGLANYYRFFIFGYSAITAPLTDLLKKSHEVIAKSGEGVCTASKGATLNFSSFRSRVDSYCGSTSLKQRANYIPTLGDNLKTLNEH</sequence>
<dbReference type="PANTHER" id="PTHR45643">
    <property type="entry name" value="REVERSE TRANSCRIPTASE"/>
    <property type="match status" value="1"/>
</dbReference>
<dbReference type="PANTHER" id="PTHR45643:SF16">
    <property type="entry name" value="REVERSE TRANSCRIPTASE DOMAIN-CONTAINING PROTEIN"/>
    <property type="match status" value="1"/>
</dbReference>
<keyword evidence="1" id="KW-1133">Transmembrane helix</keyword>
<dbReference type="Gene3D" id="3.30.70.270">
    <property type="match status" value="1"/>
</dbReference>
<dbReference type="EMBL" id="JACXVP010000009">
    <property type="protein sequence ID" value="KAG5586954.1"/>
    <property type="molecule type" value="Genomic_DNA"/>
</dbReference>
<evidence type="ECO:0008006" key="4">
    <source>
        <dbReference type="Google" id="ProtNLM"/>
    </source>
</evidence>
<dbReference type="AlphaFoldDB" id="A0A9J5XGZ1"/>
<dbReference type="OrthoDB" id="1734625at2759"/>
<accession>A0A9J5XGZ1</accession>
<proteinExistence type="predicted"/>
<evidence type="ECO:0000256" key="1">
    <source>
        <dbReference type="SAM" id="Phobius"/>
    </source>
</evidence>
<protein>
    <recommendedName>
        <fullName evidence="4">Reverse transcriptase</fullName>
    </recommendedName>
</protein>
<dbReference type="Proteomes" id="UP000824120">
    <property type="component" value="Chromosome 9"/>
</dbReference>
<gene>
    <name evidence="2" type="ORF">H5410_047388</name>
</gene>
<dbReference type="InterPro" id="IPR043128">
    <property type="entry name" value="Rev_trsase/Diguanyl_cyclase"/>
</dbReference>
<keyword evidence="1" id="KW-0812">Transmembrane</keyword>